<name>A0A075AJB8_OPIVI</name>
<gene>
    <name evidence="2" type="ORF">T265_01000</name>
</gene>
<dbReference type="GeneID" id="20315188"/>
<organism evidence="2 3">
    <name type="scientific">Opisthorchis viverrini</name>
    <name type="common">Southeast Asian liver fluke</name>
    <dbReference type="NCBI Taxonomy" id="6198"/>
    <lineage>
        <taxon>Eukaryota</taxon>
        <taxon>Metazoa</taxon>
        <taxon>Spiralia</taxon>
        <taxon>Lophotrochozoa</taxon>
        <taxon>Platyhelminthes</taxon>
        <taxon>Trematoda</taxon>
        <taxon>Digenea</taxon>
        <taxon>Opisthorchiida</taxon>
        <taxon>Opisthorchiata</taxon>
        <taxon>Opisthorchiidae</taxon>
        <taxon>Opisthorchis</taxon>
    </lineage>
</organism>
<protein>
    <submittedName>
        <fullName evidence="2">Uncharacterized protein</fullName>
    </submittedName>
</protein>
<feature type="region of interest" description="Disordered" evidence="1">
    <location>
        <begin position="1"/>
        <end position="23"/>
    </location>
</feature>
<feature type="compositionally biased region" description="Basic and acidic residues" evidence="1">
    <location>
        <begin position="1"/>
        <end position="20"/>
    </location>
</feature>
<reference evidence="2 3" key="1">
    <citation type="submission" date="2013-11" db="EMBL/GenBank/DDBJ databases">
        <title>Opisthorchis viverrini - life in the bile duct.</title>
        <authorList>
            <person name="Young N.D."/>
            <person name="Nagarajan N."/>
            <person name="Lin S.J."/>
            <person name="Korhonen P.K."/>
            <person name="Jex A.R."/>
            <person name="Hall R.S."/>
            <person name="Safavi-Hemami H."/>
            <person name="Kaewkong W."/>
            <person name="Bertrand D."/>
            <person name="Gao S."/>
            <person name="Seet Q."/>
            <person name="Wongkham S."/>
            <person name="Teh B.T."/>
            <person name="Wongkham C."/>
            <person name="Intapan P.M."/>
            <person name="Maleewong W."/>
            <person name="Yang X."/>
            <person name="Hu M."/>
            <person name="Wang Z."/>
            <person name="Hofmann A."/>
            <person name="Sternberg P.W."/>
            <person name="Tan P."/>
            <person name="Wang J."/>
            <person name="Gasser R.B."/>
        </authorList>
    </citation>
    <scope>NUCLEOTIDE SEQUENCE [LARGE SCALE GENOMIC DNA]</scope>
</reference>
<dbReference type="KEGG" id="ovi:T265_01000"/>
<dbReference type="RefSeq" id="XP_009163179.1">
    <property type="nucleotide sequence ID" value="XM_009164915.1"/>
</dbReference>
<dbReference type="AlphaFoldDB" id="A0A075AJB8"/>
<dbReference type="CTD" id="20315188"/>
<evidence type="ECO:0000313" key="3">
    <source>
        <dbReference type="Proteomes" id="UP000054324"/>
    </source>
</evidence>
<accession>A0A075AJB8</accession>
<proteinExistence type="predicted"/>
<dbReference type="EMBL" id="KL596628">
    <property type="protein sequence ID" value="KER33109.1"/>
    <property type="molecule type" value="Genomic_DNA"/>
</dbReference>
<sequence>MAKRGVRDLRTPEKRNEKQQRTSAWSESTLVFQKERQAYQLVTFSLQTPRLKVLQTECSRKREAVRDEVNITNKFCVVSLIKPLHRVKLSHR</sequence>
<keyword evidence="3" id="KW-1185">Reference proteome</keyword>
<evidence type="ECO:0000313" key="2">
    <source>
        <dbReference type="EMBL" id="KER33109.1"/>
    </source>
</evidence>
<evidence type="ECO:0000256" key="1">
    <source>
        <dbReference type="SAM" id="MobiDB-lite"/>
    </source>
</evidence>
<dbReference type="Proteomes" id="UP000054324">
    <property type="component" value="Unassembled WGS sequence"/>
</dbReference>